<name>F8FIN7_PAEMK</name>
<keyword evidence="3 4" id="KW-0732">Signal</keyword>
<comment type="subcellular location">
    <subcellularLocation>
        <location evidence="1">Cell envelope</location>
    </subcellularLocation>
</comment>
<feature type="domain" description="Periplasmic binding protein" evidence="5">
    <location>
        <begin position="42"/>
        <end position="297"/>
    </location>
</feature>
<protein>
    <submittedName>
        <fullName evidence="6">Putative ABC transporter substrate binding protein</fullName>
    </submittedName>
</protein>
<evidence type="ECO:0000256" key="4">
    <source>
        <dbReference type="SAM" id="SignalP"/>
    </source>
</evidence>
<organism evidence="6 7">
    <name type="scientific">Paenibacillus mucilaginosus (strain KNP414)</name>
    <dbReference type="NCBI Taxonomy" id="1036673"/>
    <lineage>
        <taxon>Bacteria</taxon>
        <taxon>Bacillati</taxon>
        <taxon>Bacillota</taxon>
        <taxon>Bacilli</taxon>
        <taxon>Bacillales</taxon>
        <taxon>Paenibacillaceae</taxon>
        <taxon>Paenibacillus</taxon>
    </lineage>
</organism>
<evidence type="ECO:0000256" key="3">
    <source>
        <dbReference type="ARBA" id="ARBA00022729"/>
    </source>
</evidence>
<dbReference type="Proteomes" id="UP000006620">
    <property type="component" value="Chromosome"/>
</dbReference>
<evidence type="ECO:0000313" key="6">
    <source>
        <dbReference type="EMBL" id="AEI45491.1"/>
    </source>
</evidence>
<evidence type="ECO:0000256" key="2">
    <source>
        <dbReference type="ARBA" id="ARBA00007639"/>
    </source>
</evidence>
<comment type="similarity">
    <text evidence="2">Belongs to the bacterial solute-binding protein 2 family.</text>
</comment>
<dbReference type="Gene3D" id="3.40.50.2300">
    <property type="match status" value="2"/>
</dbReference>
<dbReference type="GO" id="GO:0030246">
    <property type="term" value="F:carbohydrate binding"/>
    <property type="evidence" value="ECO:0007669"/>
    <property type="project" value="UniProtKB-ARBA"/>
</dbReference>
<dbReference type="GO" id="GO:0030313">
    <property type="term" value="C:cell envelope"/>
    <property type="evidence" value="ECO:0007669"/>
    <property type="project" value="UniProtKB-SubCell"/>
</dbReference>
<feature type="signal peptide" evidence="4">
    <location>
        <begin position="1"/>
        <end position="20"/>
    </location>
</feature>
<dbReference type="KEGG" id="pms:KNP414_06979"/>
<dbReference type="RefSeq" id="WP_013920633.1">
    <property type="nucleotide sequence ID" value="NC_015690.1"/>
</dbReference>
<accession>F8FIN7</accession>
<dbReference type="PANTHER" id="PTHR46847:SF1">
    <property type="entry name" value="D-ALLOSE-BINDING PERIPLASMIC PROTEIN-RELATED"/>
    <property type="match status" value="1"/>
</dbReference>
<dbReference type="PATRIC" id="fig|1036673.3.peg.6510"/>
<dbReference type="AlphaFoldDB" id="F8FIN7"/>
<proteinExistence type="inferred from homology"/>
<dbReference type="Pfam" id="PF13407">
    <property type="entry name" value="Peripla_BP_4"/>
    <property type="match status" value="1"/>
</dbReference>
<dbReference type="InterPro" id="IPR025997">
    <property type="entry name" value="SBP_2_dom"/>
</dbReference>
<dbReference type="EMBL" id="CP002869">
    <property type="protein sequence ID" value="AEI45491.1"/>
    <property type="molecule type" value="Genomic_DNA"/>
</dbReference>
<dbReference type="PANTHER" id="PTHR46847">
    <property type="entry name" value="D-ALLOSE-BINDING PERIPLASMIC PROTEIN-RELATED"/>
    <property type="match status" value="1"/>
</dbReference>
<feature type="chain" id="PRO_5038762032" evidence="4">
    <location>
        <begin position="21"/>
        <end position="329"/>
    </location>
</feature>
<dbReference type="CDD" id="cd20006">
    <property type="entry name" value="PBP1_ABC_sugar_binding-like"/>
    <property type="match status" value="1"/>
</dbReference>
<dbReference type="InterPro" id="IPR028082">
    <property type="entry name" value="Peripla_BP_I"/>
</dbReference>
<dbReference type="SUPFAM" id="SSF53822">
    <property type="entry name" value="Periplasmic binding protein-like I"/>
    <property type="match status" value="1"/>
</dbReference>
<evidence type="ECO:0000313" key="7">
    <source>
        <dbReference type="Proteomes" id="UP000006620"/>
    </source>
</evidence>
<reference evidence="6 7" key="2">
    <citation type="journal article" date="2013" name="Genome Announc.">
        <title>Genome Sequence of Growth-Improving Paenibacillus mucilaginosus Strain KNP414.</title>
        <authorList>
            <person name="Lu J.J."/>
            <person name="Wang J.F."/>
            <person name="Hu X.F."/>
        </authorList>
    </citation>
    <scope>NUCLEOTIDE SEQUENCE [LARGE SCALE GENOMIC DNA]</scope>
    <source>
        <strain evidence="6 7">KNP414</strain>
    </source>
</reference>
<gene>
    <name evidence="6" type="ordered locus">KNP414_06979</name>
</gene>
<dbReference type="PROSITE" id="PS51257">
    <property type="entry name" value="PROKAR_LIPOPROTEIN"/>
    <property type="match status" value="1"/>
</dbReference>
<dbReference type="HOGENOM" id="CLU_037628_3_3_9"/>
<reference evidence="7" key="1">
    <citation type="submission" date="2011-06" db="EMBL/GenBank/DDBJ databases">
        <title>Complete genome sequence of Paenibacillus mucilaginosus KNP414.</title>
        <authorList>
            <person name="Wang J."/>
            <person name="Hu S."/>
            <person name="Hu X."/>
            <person name="Zhang B."/>
            <person name="Dong D."/>
            <person name="Zhang S."/>
            <person name="Zhao K."/>
            <person name="Wu D."/>
        </authorList>
    </citation>
    <scope>NUCLEOTIDE SEQUENCE [LARGE SCALE GENOMIC DNA]</scope>
    <source>
        <strain evidence="7">KNP414</strain>
    </source>
</reference>
<sequence>MNGRLPGRIMLLLVLLAVSAGITSCGQLTDTAEAGYTGKKEIALIVKSKNSDYWKAVISGAEAAEKELGVDVLVEAPESEQDIQGQIGLISDVINYKRSALVLAPSDDMAPADAVARAAANNIPVITIDSRLDSPKPLSYIGVNHYEAGEKAGRKLAELLGDQGRAAVVGFKPDGQAAAERERGFLDEMARHPKIQVVEKTYCYADPDQCGEGVRRLAHVLNTPTGIAVLHGASTRGVVEEIVKEGLEGRVKVVTMDSTPEDIEYLQEGIVQATIIQNPFSMGYLGVQYAVDALEGRRVKENFFTDTKVIDQVNMFWSDNQKLLFPFVK</sequence>
<evidence type="ECO:0000259" key="5">
    <source>
        <dbReference type="Pfam" id="PF13407"/>
    </source>
</evidence>
<evidence type="ECO:0000256" key="1">
    <source>
        <dbReference type="ARBA" id="ARBA00004196"/>
    </source>
</evidence>